<name>A0ABT9DBX6_9CELL</name>
<evidence type="ECO:0000256" key="7">
    <source>
        <dbReference type="ARBA" id="ARBA00025649"/>
    </source>
</evidence>
<feature type="domain" description="Electron transfer flavoprotein alpha/beta-subunit N-terminal" evidence="8">
    <location>
        <begin position="23"/>
        <end position="213"/>
    </location>
</feature>
<proteinExistence type="inferred from homology"/>
<dbReference type="InterPro" id="IPR012255">
    <property type="entry name" value="ETF_b"/>
</dbReference>
<dbReference type="SUPFAM" id="SSF52402">
    <property type="entry name" value="Adenine nucleotide alpha hydrolases-like"/>
    <property type="match status" value="1"/>
</dbReference>
<evidence type="ECO:0000256" key="5">
    <source>
        <dbReference type="ARBA" id="ARBA00022448"/>
    </source>
</evidence>
<reference evidence="9 10" key="1">
    <citation type="submission" date="2023-07" db="EMBL/GenBank/DDBJ databases">
        <title>Description of novel actinomycetes strains, isolated from tidal flat sediment.</title>
        <authorList>
            <person name="Lu C."/>
        </authorList>
    </citation>
    <scope>NUCLEOTIDE SEQUENCE [LARGE SCALE GENOMIC DNA]</scope>
    <source>
        <strain evidence="9 10">SYSU T00b441</strain>
    </source>
</reference>
<evidence type="ECO:0000256" key="3">
    <source>
        <dbReference type="ARBA" id="ARBA00011355"/>
    </source>
</evidence>
<comment type="cofactor">
    <cofactor evidence="1">
        <name>FAD</name>
        <dbReference type="ChEBI" id="CHEBI:57692"/>
    </cofactor>
</comment>
<comment type="caution">
    <text evidence="9">The sequence shown here is derived from an EMBL/GenBank/DDBJ whole genome shotgun (WGS) entry which is preliminary data.</text>
</comment>
<evidence type="ECO:0000313" key="10">
    <source>
        <dbReference type="Proteomes" id="UP001232536"/>
    </source>
</evidence>
<comment type="subunit">
    <text evidence="3">Heterodimer of an alpha and a beta subunit.</text>
</comment>
<evidence type="ECO:0000313" key="9">
    <source>
        <dbReference type="EMBL" id="MDO8108100.1"/>
    </source>
</evidence>
<dbReference type="EMBL" id="JAUQYP010000001">
    <property type="protein sequence ID" value="MDO8108100.1"/>
    <property type="molecule type" value="Genomic_DNA"/>
</dbReference>
<dbReference type="PANTHER" id="PTHR21294">
    <property type="entry name" value="ELECTRON TRANSFER FLAVOPROTEIN BETA-SUBUNIT"/>
    <property type="match status" value="1"/>
</dbReference>
<dbReference type="Pfam" id="PF01012">
    <property type="entry name" value="ETF"/>
    <property type="match status" value="1"/>
</dbReference>
<dbReference type="InterPro" id="IPR033948">
    <property type="entry name" value="ETF_beta_N"/>
</dbReference>
<dbReference type="RefSeq" id="WP_304601688.1">
    <property type="nucleotide sequence ID" value="NZ_JAUQYP010000001.1"/>
</dbReference>
<sequence>MKIAVLVKHVPDTYGERRLDPATGWADRTAGDQVIDEISERAVEVALAHKDQDRSTEVVVVTMGPPQATDALRKALAMGADRAVHVLDDALAGADLMVTATVLATALRPERFDLVIAGNESTDGRGGMLPALLAEMLGLPLLSALRTVGLTEREVSGTRITDAASTQVRAQLPAVISITEQLPDARFAGLRGIMAAKRKPQAKLTLAALGLEEPRPRTVVTSTTAVPGRTGGPRIEDDGSAARQLADFLADRHLI</sequence>
<dbReference type="InterPro" id="IPR014730">
    <property type="entry name" value="ETF_a/b_N"/>
</dbReference>
<keyword evidence="5" id="KW-0813">Transport</keyword>
<evidence type="ECO:0000256" key="1">
    <source>
        <dbReference type="ARBA" id="ARBA00001974"/>
    </source>
</evidence>
<keyword evidence="6" id="KW-0249">Electron transport</keyword>
<dbReference type="PIRSF" id="PIRSF000090">
    <property type="entry name" value="Beta-ETF"/>
    <property type="match status" value="1"/>
</dbReference>
<evidence type="ECO:0000256" key="6">
    <source>
        <dbReference type="ARBA" id="ARBA00022982"/>
    </source>
</evidence>
<organism evidence="9 10">
    <name type="scientific">Actinotalea lenta</name>
    <dbReference type="NCBI Taxonomy" id="3064654"/>
    <lineage>
        <taxon>Bacteria</taxon>
        <taxon>Bacillati</taxon>
        <taxon>Actinomycetota</taxon>
        <taxon>Actinomycetes</taxon>
        <taxon>Micrococcales</taxon>
        <taxon>Cellulomonadaceae</taxon>
        <taxon>Actinotalea</taxon>
    </lineage>
</organism>
<gene>
    <name evidence="9" type="ORF">Q6348_12935</name>
</gene>
<dbReference type="SMART" id="SM00893">
    <property type="entry name" value="ETF"/>
    <property type="match status" value="1"/>
</dbReference>
<accession>A0ABT9DBX6</accession>
<protein>
    <recommendedName>
        <fullName evidence="4">Electron transfer flavoprotein subunit beta</fullName>
    </recommendedName>
</protein>
<dbReference type="InterPro" id="IPR014729">
    <property type="entry name" value="Rossmann-like_a/b/a_fold"/>
</dbReference>
<keyword evidence="10" id="KW-1185">Reference proteome</keyword>
<dbReference type="CDD" id="cd01714">
    <property type="entry name" value="ETF_beta"/>
    <property type="match status" value="1"/>
</dbReference>
<comment type="function">
    <text evidence="7">The electron transfer flavoprotein serves as a specific electron acceptor for other dehydrogenases. It transfers the electrons to the main respiratory chain via ETF-ubiquinone oxidoreductase (ETF dehydrogenase).</text>
</comment>
<evidence type="ECO:0000256" key="2">
    <source>
        <dbReference type="ARBA" id="ARBA00007557"/>
    </source>
</evidence>
<dbReference type="Gene3D" id="3.40.50.620">
    <property type="entry name" value="HUPs"/>
    <property type="match status" value="1"/>
</dbReference>
<comment type="similarity">
    <text evidence="2">Belongs to the ETF beta-subunit/FixA family.</text>
</comment>
<evidence type="ECO:0000259" key="8">
    <source>
        <dbReference type="SMART" id="SM00893"/>
    </source>
</evidence>
<dbReference type="Proteomes" id="UP001232536">
    <property type="component" value="Unassembled WGS sequence"/>
</dbReference>
<evidence type="ECO:0000256" key="4">
    <source>
        <dbReference type="ARBA" id="ARBA00016797"/>
    </source>
</evidence>
<dbReference type="PANTHER" id="PTHR21294:SF8">
    <property type="entry name" value="ELECTRON TRANSFER FLAVOPROTEIN SUBUNIT BETA"/>
    <property type="match status" value="1"/>
</dbReference>